<keyword evidence="7" id="KW-0809">Transit peptide</keyword>
<keyword evidence="4" id="KW-0645">Protease</keyword>
<keyword evidence="5 10" id="KW-0812">Transmembrane</keyword>
<dbReference type="STRING" id="1391654.AKJ09_03592"/>
<evidence type="ECO:0000256" key="7">
    <source>
        <dbReference type="ARBA" id="ARBA00022946"/>
    </source>
</evidence>
<proteinExistence type="inferred from homology"/>
<evidence type="ECO:0000256" key="3">
    <source>
        <dbReference type="ARBA" id="ARBA00007931"/>
    </source>
</evidence>
<dbReference type="PANTHER" id="PTHR31412">
    <property type="entry name" value="ZINC METALLOPROTEASE EGY1"/>
    <property type="match status" value="1"/>
</dbReference>
<evidence type="ECO:0000256" key="9">
    <source>
        <dbReference type="ARBA" id="ARBA00023136"/>
    </source>
</evidence>
<reference evidence="12 13" key="1">
    <citation type="submission" date="2015-08" db="EMBL/GenBank/DDBJ databases">
        <authorList>
            <person name="Babu N.S."/>
            <person name="Beckwith C.J."/>
            <person name="Beseler K.G."/>
            <person name="Brison A."/>
            <person name="Carone J.V."/>
            <person name="Caskin T.P."/>
            <person name="Diamond M."/>
            <person name="Durham M.E."/>
            <person name="Foxe J.M."/>
            <person name="Go M."/>
            <person name="Henderson B.A."/>
            <person name="Jones I.B."/>
            <person name="McGettigan J.A."/>
            <person name="Micheletti S.J."/>
            <person name="Nasrallah M.E."/>
            <person name="Ortiz D."/>
            <person name="Piller C.R."/>
            <person name="Privatt S.R."/>
            <person name="Schneider S.L."/>
            <person name="Sharp S."/>
            <person name="Smith T.C."/>
            <person name="Stanton J.D."/>
            <person name="Ullery H.E."/>
            <person name="Wilson R.J."/>
            <person name="Serrano M.G."/>
            <person name="Buck G."/>
            <person name="Lee V."/>
            <person name="Wang Y."/>
            <person name="Carvalho R."/>
            <person name="Voegtly L."/>
            <person name="Shi R."/>
            <person name="Duckworth R."/>
            <person name="Johnson A."/>
            <person name="Loviza R."/>
            <person name="Walstead R."/>
            <person name="Shah Z."/>
            <person name="Kiflezghi M."/>
            <person name="Wade K."/>
            <person name="Ball S.L."/>
            <person name="Bradley K.W."/>
            <person name="Asai D.J."/>
            <person name="Bowman C.A."/>
            <person name="Russell D.A."/>
            <person name="Pope W.H."/>
            <person name="Jacobs-Sera D."/>
            <person name="Hendrix R.W."/>
            <person name="Hatfull G.F."/>
        </authorList>
    </citation>
    <scope>NUCLEOTIDE SEQUENCE [LARGE SCALE GENOMIC DNA]</scope>
    <source>
        <strain evidence="12 13">DSM 27648</strain>
    </source>
</reference>
<dbReference type="PATRIC" id="fig|1391654.3.peg.3638"/>
<comment type="cofactor">
    <cofactor evidence="1">
        <name>Zn(2+)</name>
        <dbReference type="ChEBI" id="CHEBI:29105"/>
    </cofactor>
</comment>
<feature type="transmembrane region" description="Helical" evidence="10">
    <location>
        <begin position="46"/>
        <end position="63"/>
    </location>
</feature>
<keyword evidence="13" id="KW-1185">Reference proteome</keyword>
<evidence type="ECO:0000313" key="12">
    <source>
        <dbReference type="EMBL" id="AKU96928.1"/>
    </source>
</evidence>
<dbReference type="AlphaFoldDB" id="A0A0K1PTQ7"/>
<evidence type="ECO:0000256" key="1">
    <source>
        <dbReference type="ARBA" id="ARBA00001947"/>
    </source>
</evidence>
<feature type="transmembrane region" description="Helical" evidence="10">
    <location>
        <begin position="217"/>
        <end position="237"/>
    </location>
</feature>
<dbReference type="GO" id="GO:0008233">
    <property type="term" value="F:peptidase activity"/>
    <property type="evidence" value="ECO:0007669"/>
    <property type="project" value="UniProtKB-KW"/>
</dbReference>
<dbReference type="InterPro" id="IPR008915">
    <property type="entry name" value="Peptidase_M50"/>
</dbReference>
<comment type="subcellular location">
    <subcellularLocation>
        <location evidence="2">Membrane</location>
        <topology evidence="2">Multi-pass membrane protein</topology>
    </subcellularLocation>
</comment>
<feature type="transmembrane region" description="Helical" evidence="10">
    <location>
        <begin position="312"/>
        <end position="335"/>
    </location>
</feature>
<feature type="transmembrane region" description="Helical" evidence="10">
    <location>
        <begin position="176"/>
        <end position="196"/>
    </location>
</feature>
<feature type="transmembrane region" description="Helical" evidence="10">
    <location>
        <begin position="14"/>
        <end position="34"/>
    </location>
</feature>
<keyword evidence="9 10" id="KW-0472">Membrane</keyword>
<dbReference type="CDD" id="cd06160">
    <property type="entry name" value="S2P-M50_like_2"/>
    <property type="match status" value="1"/>
</dbReference>
<keyword evidence="6" id="KW-0378">Hydrolase</keyword>
<feature type="transmembrane region" description="Helical" evidence="10">
    <location>
        <begin position="257"/>
        <end position="275"/>
    </location>
</feature>
<evidence type="ECO:0000259" key="11">
    <source>
        <dbReference type="Pfam" id="PF02163"/>
    </source>
</evidence>
<dbReference type="RefSeq" id="WP_146648149.1">
    <property type="nucleotide sequence ID" value="NZ_CP012333.1"/>
</dbReference>
<comment type="similarity">
    <text evidence="3">Belongs to the peptidase M50B family.</text>
</comment>
<gene>
    <name evidence="12" type="ORF">AKJ09_03592</name>
</gene>
<evidence type="ECO:0000256" key="8">
    <source>
        <dbReference type="ARBA" id="ARBA00022989"/>
    </source>
</evidence>
<evidence type="ECO:0000256" key="5">
    <source>
        <dbReference type="ARBA" id="ARBA00022692"/>
    </source>
</evidence>
<feature type="transmembrane region" description="Helical" evidence="10">
    <location>
        <begin position="356"/>
        <end position="372"/>
    </location>
</feature>
<evidence type="ECO:0000256" key="4">
    <source>
        <dbReference type="ARBA" id="ARBA00022670"/>
    </source>
</evidence>
<organism evidence="12 13">
    <name type="scientific">Labilithrix luteola</name>
    <dbReference type="NCBI Taxonomy" id="1391654"/>
    <lineage>
        <taxon>Bacteria</taxon>
        <taxon>Pseudomonadati</taxon>
        <taxon>Myxococcota</taxon>
        <taxon>Polyangia</taxon>
        <taxon>Polyangiales</taxon>
        <taxon>Labilitrichaceae</taxon>
        <taxon>Labilithrix</taxon>
    </lineage>
</organism>
<dbReference type="InterPro" id="IPR044838">
    <property type="entry name" value="EGY1-like"/>
</dbReference>
<evidence type="ECO:0000256" key="10">
    <source>
        <dbReference type="SAM" id="Phobius"/>
    </source>
</evidence>
<keyword evidence="8 10" id="KW-1133">Transmembrane helix</keyword>
<dbReference type="GO" id="GO:0016020">
    <property type="term" value="C:membrane"/>
    <property type="evidence" value="ECO:0007669"/>
    <property type="project" value="UniProtKB-SubCell"/>
</dbReference>
<feature type="domain" description="Peptidase M50" evidence="11">
    <location>
        <begin position="53"/>
        <end position="231"/>
    </location>
</feature>
<evidence type="ECO:0000313" key="13">
    <source>
        <dbReference type="Proteomes" id="UP000064967"/>
    </source>
</evidence>
<dbReference type="KEGG" id="llu:AKJ09_03592"/>
<dbReference type="EMBL" id="CP012333">
    <property type="protein sequence ID" value="AKU96928.1"/>
    <property type="molecule type" value="Genomic_DNA"/>
</dbReference>
<dbReference type="Proteomes" id="UP000064967">
    <property type="component" value="Chromosome"/>
</dbReference>
<protein>
    <recommendedName>
        <fullName evidence="11">Peptidase M50 domain-containing protein</fullName>
    </recommendedName>
</protein>
<accession>A0A0K1PTQ7</accession>
<dbReference type="PANTHER" id="PTHR31412:SF0">
    <property type="entry name" value="ZINC METALLOPROTEASE EGY1, CHLOROPLASTIC-RELATED"/>
    <property type="match status" value="1"/>
</dbReference>
<evidence type="ECO:0000256" key="2">
    <source>
        <dbReference type="ARBA" id="ARBA00004141"/>
    </source>
</evidence>
<name>A0A0K1PTQ7_9BACT</name>
<feature type="transmembrane region" description="Helical" evidence="10">
    <location>
        <begin position="112"/>
        <end position="133"/>
    </location>
</feature>
<evidence type="ECO:0000256" key="6">
    <source>
        <dbReference type="ARBA" id="ARBA00022801"/>
    </source>
</evidence>
<sequence>MTEAAAKPAWRTNLFLFLATIASVFVTGFLTIGGGALEAPLSNRAALVRGAQFTATLLSILVAHESGHYIAARIHKVEASLPYFIPLPLLSPFGTMGAVIRMRGHIPTRRALLDIGASGPLAGLVFAIPLYVWGVAHSPLVTVSGEGTVWFGDSLLLKLIHHFVAPPIPEGMDIELSPIAMGAWGGLFVTMINLLPVGQLDGGHVAYALFGPKQDRYATIVHRSLLAFFFVIVFGHVARDVKAGLGLYYMGRHVANAMFWLVWFVVLAILGELASRGRPGATKPQAITIRTRALSVVGLLAVSVVARDHHSPLYVLAFFAGLGLLLTMEAKGGVLAKHDLLDHPSTGSAPLDKPRMLVAIVTLLFFVLLFMPEPFSIT</sequence>
<dbReference type="OrthoDB" id="9774391at2"/>
<dbReference type="Pfam" id="PF02163">
    <property type="entry name" value="Peptidase_M50"/>
    <property type="match status" value="1"/>
</dbReference>
<dbReference type="GO" id="GO:0006508">
    <property type="term" value="P:proteolysis"/>
    <property type="evidence" value="ECO:0007669"/>
    <property type="project" value="UniProtKB-KW"/>
</dbReference>